<name>A0A364LLA7_9GAMM</name>
<dbReference type="RefSeq" id="WP_112218871.1">
    <property type="nucleotide sequence ID" value="NZ_MVJN01000003.1"/>
</dbReference>
<feature type="domain" description="RES" evidence="1">
    <location>
        <begin position="71"/>
        <end position="207"/>
    </location>
</feature>
<comment type="caution">
    <text evidence="2">The sequence shown here is derived from an EMBL/GenBank/DDBJ whole genome shotgun (WGS) entry which is preliminary data.</text>
</comment>
<dbReference type="InterPro" id="IPR014914">
    <property type="entry name" value="RES_dom"/>
</dbReference>
<dbReference type="AlphaFoldDB" id="A0A364LLA7"/>
<sequence>MVDIWLRAKGKDEIKPIFASIFRFVESQEKAATLNLVNNLHEQCLLEELIEQTKPLFPDNTDSLDYLLKTAFRYPPLKYGSRFGSTFEQSLFYGSLNLYTALAEVAYYRFVYMLGPEVPFHNSITSEFSSFSVSIKSKWGVFLDQPPFTEFESILTSPTSYSDTQQLGSNMRQDGVEAFRYISARDKEKGKNIALFSPSAFHANSPSNLTGWLCQTSVNEVGFISKRDNQPIMFTQDYFWINGKFPSPST</sequence>
<evidence type="ECO:0000259" key="1">
    <source>
        <dbReference type="SMART" id="SM00953"/>
    </source>
</evidence>
<proteinExistence type="predicted"/>
<dbReference type="Proteomes" id="UP000249458">
    <property type="component" value="Unassembled WGS sequence"/>
</dbReference>
<dbReference type="SMART" id="SM00953">
    <property type="entry name" value="RES"/>
    <property type="match status" value="1"/>
</dbReference>
<evidence type="ECO:0000313" key="3">
    <source>
        <dbReference type="Proteomes" id="UP000249458"/>
    </source>
</evidence>
<evidence type="ECO:0000313" key="2">
    <source>
        <dbReference type="EMBL" id="RAP37517.1"/>
    </source>
</evidence>
<accession>A0A364LLA7</accession>
<organism evidence="2 3">
    <name type="scientific">Legionella quinlivanii</name>
    <dbReference type="NCBI Taxonomy" id="45073"/>
    <lineage>
        <taxon>Bacteria</taxon>
        <taxon>Pseudomonadati</taxon>
        <taxon>Pseudomonadota</taxon>
        <taxon>Gammaproteobacteria</taxon>
        <taxon>Legionellales</taxon>
        <taxon>Legionellaceae</taxon>
        <taxon>Legionella</taxon>
    </lineage>
</organism>
<gene>
    <name evidence="2" type="ORF">B1207_04910</name>
</gene>
<reference evidence="2 3" key="1">
    <citation type="submission" date="2017-02" db="EMBL/GenBank/DDBJ databases">
        <title>Legionella quilivanii strain from human: case report and whole genome sequencing analysis.</title>
        <authorList>
            <person name="Lalancette C."/>
            <person name="Leduc J.-M."/>
            <person name="Levesque S."/>
            <person name="Fournier E."/>
            <person name="Saoud J."/>
            <person name="Faucher S.P."/>
            <person name="Bernard K."/>
            <person name="Martineau C."/>
            <person name="Longtin J."/>
        </authorList>
    </citation>
    <scope>NUCLEOTIDE SEQUENCE [LARGE SCALE GENOMIC DNA]</scope>
    <source>
        <strain evidence="2 3">ID143958</strain>
    </source>
</reference>
<protein>
    <recommendedName>
        <fullName evidence="1">RES domain-containing protein</fullName>
    </recommendedName>
</protein>
<dbReference type="Pfam" id="PF08808">
    <property type="entry name" value="RES"/>
    <property type="match status" value="1"/>
</dbReference>
<dbReference type="EMBL" id="MVJN01000003">
    <property type="protein sequence ID" value="RAP37517.1"/>
    <property type="molecule type" value="Genomic_DNA"/>
</dbReference>